<feature type="domain" description="Helicase C-terminal" evidence="5">
    <location>
        <begin position="310"/>
        <end position="453"/>
    </location>
</feature>
<keyword evidence="1" id="KW-0547">Nucleotide-binding</keyword>
<dbReference type="InterPro" id="IPR006935">
    <property type="entry name" value="Helicase/UvrB_N"/>
</dbReference>
<dbReference type="AlphaFoldDB" id="A0A0R2BN05"/>
<evidence type="ECO:0000313" key="7">
    <source>
        <dbReference type="Proteomes" id="UP000051813"/>
    </source>
</evidence>
<dbReference type="GO" id="GO:0016787">
    <property type="term" value="F:hydrolase activity"/>
    <property type="evidence" value="ECO:0007669"/>
    <property type="project" value="InterPro"/>
</dbReference>
<dbReference type="PANTHER" id="PTHR30580">
    <property type="entry name" value="PRIMOSOMAL PROTEIN N"/>
    <property type="match status" value="1"/>
</dbReference>
<evidence type="ECO:0000256" key="3">
    <source>
        <dbReference type="ARBA" id="ARBA00023125"/>
    </source>
</evidence>
<evidence type="ECO:0000259" key="4">
    <source>
        <dbReference type="PROSITE" id="PS51192"/>
    </source>
</evidence>
<evidence type="ECO:0000256" key="1">
    <source>
        <dbReference type="ARBA" id="ARBA00022741"/>
    </source>
</evidence>
<reference evidence="6 7" key="1">
    <citation type="journal article" date="2015" name="Genome Announc.">
        <title>Expanding the biotechnology potential of lactobacilli through comparative genomics of 213 strains and associated genera.</title>
        <authorList>
            <person name="Sun Z."/>
            <person name="Harris H.M."/>
            <person name="McCann A."/>
            <person name="Guo C."/>
            <person name="Argimon S."/>
            <person name="Zhang W."/>
            <person name="Yang X."/>
            <person name="Jeffery I.B."/>
            <person name="Cooney J.C."/>
            <person name="Kagawa T.F."/>
            <person name="Liu W."/>
            <person name="Song Y."/>
            <person name="Salvetti E."/>
            <person name="Wrobel A."/>
            <person name="Rasinkangas P."/>
            <person name="Parkhill J."/>
            <person name="Rea M.C."/>
            <person name="O'Sullivan O."/>
            <person name="Ritari J."/>
            <person name="Douillard F.P."/>
            <person name="Paul Ross R."/>
            <person name="Yang R."/>
            <person name="Briner A.E."/>
            <person name="Felis G.E."/>
            <person name="de Vos W.M."/>
            <person name="Barrangou R."/>
            <person name="Klaenhammer T.R."/>
            <person name="Caufield P.W."/>
            <person name="Cui Y."/>
            <person name="Zhang H."/>
            <person name="O'Toole P.W."/>
        </authorList>
    </citation>
    <scope>NUCLEOTIDE SEQUENCE [LARGE SCALE GENOMIC DNA]</scope>
    <source>
        <strain evidence="6 7">DSM 20335</strain>
    </source>
</reference>
<dbReference type="InterPro" id="IPR014001">
    <property type="entry name" value="Helicase_ATP-bd"/>
</dbReference>
<protein>
    <submittedName>
        <fullName evidence="6">ComF operon protein 1</fullName>
    </submittedName>
</protein>
<dbReference type="EMBL" id="AYYK01000001">
    <property type="protein sequence ID" value="KRM79970.1"/>
    <property type="molecule type" value="Genomic_DNA"/>
</dbReference>
<gene>
    <name evidence="6" type="ORF">FC84_GL000673</name>
</gene>
<dbReference type="PROSITE" id="PS51192">
    <property type="entry name" value="HELICASE_ATP_BIND_1"/>
    <property type="match status" value="1"/>
</dbReference>
<dbReference type="SUPFAM" id="SSF52540">
    <property type="entry name" value="P-loop containing nucleoside triphosphate hydrolases"/>
    <property type="match status" value="1"/>
</dbReference>
<dbReference type="Pfam" id="PF00271">
    <property type="entry name" value="Helicase_C"/>
    <property type="match status" value="1"/>
</dbReference>
<dbReference type="RefSeq" id="WP_083479484.1">
    <property type="nucleotide sequence ID" value="NZ_AYYK01000001.1"/>
</dbReference>
<dbReference type="PANTHER" id="PTHR30580:SF1">
    <property type="entry name" value="COMF OPERON PROTEIN 1"/>
    <property type="match status" value="1"/>
</dbReference>
<feature type="domain" description="Helicase ATP-binding" evidence="4">
    <location>
        <begin position="130"/>
        <end position="282"/>
    </location>
</feature>
<dbReference type="GO" id="GO:0006270">
    <property type="term" value="P:DNA replication initiation"/>
    <property type="evidence" value="ECO:0007669"/>
    <property type="project" value="TreeGrafter"/>
</dbReference>
<dbReference type="PATRIC" id="fig|1423738.3.peg.682"/>
<keyword evidence="3" id="KW-0238">DNA-binding</keyword>
<dbReference type="Pfam" id="PF04851">
    <property type="entry name" value="ResIII"/>
    <property type="match status" value="1"/>
</dbReference>
<evidence type="ECO:0000313" key="6">
    <source>
        <dbReference type="EMBL" id="KRM79970.1"/>
    </source>
</evidence>
<dbReference type="SMART" id="SM00487">
    <property type="entry name" value="DEXDc"/>
    <property type="match status" value="1"/>
</dbReference>
<dbReference type="Gene3D" id="3.40.50.300">
    <property type="entry name" value="P-loop containing nucleotide triphosphate hydrolases"/>
    <property type="match status" value="2"/>
</dbReference>
<sequence length="453" mass="51685">MVFVEQDLIQQERTLFNGRQLLLSQLPDEVATILVEQRQQLCHLELILAIQDEHGQKICQRCGSIVPICQILPSGYYYCRQCLVMGRVTSRDYLVRLNQHFEYPHQVNSLTWTGQLTSAQAQVANHILQQFEQQKRPEQLLWAVTGAGKTEMTFPIIAAFLNRGQRVGFVSPRVDVCNELFPRVKAAFNTSSVGLLHGQVHDRYQNEQLIIATVHQLLRFYQAFDLLIVDEVDAFPYVGDPMLQRAVARAIRPKGQRLYLSATPPASLLLAARQNQLPLHYLARRFHGRALPVPQLILGRIFNGEQFTSKLQNLLQNWAAQHRRFLIFLPEISDLKLTAQALQQCLPKIVMATVYAADEQRLTKVQDFREGRLDVLLTTTILERGVTFSDIDVLILAANHRNYTTASLVQIAGRAGRAANFANGRVVFYSEYYTLKIRRAVKMIQHLNRQGGF</sequence>
<dbReference type="InterPro" id="IPR027417">
    <property type="entry name" value="P-loop_NTPase"/>
</dbReference>
<dbReference type="GO" id="GO:0043138">
    <property type="term" value="F:3'-5' DNA helicase activity"/>
    <property type="evidence" value="ECO:0007669"/>
    <property type="project" value="TreeGrafter"/>
</dbReference>
<organism evidence="6 7">
    <name type="scientific">Lapidilactobacillus dextrinicus DSM 20335</name>
    <dbReference type="NCBI Taxonomy" id="1423738"/>
    <lineage>
        <taxon>Bacteria</taxon>
        <taxon>Bacillati</taxon>
        <taxon>Bacillota</taxon>
        <taxon>Bacilli</taxon>
        <taxon>Lactobacillales</taxon>
        <taxon>Lactobacillaceae</taxon>
        <taxon>Lapidilactobacillus</taxon>
    </lineage>
</organism>
<dbReference type="PROSITE" id="PS51194">
    <property type="entry name" value="HELICASE_CTER"/>
    <property type="match status" value="1"/>
</dbReference>
<dbReference type="SMART" id="SM00490">
    <property type="entry name" value="HELICc"/>
    <property type="match status" value="1"/>
</dbReference>
<dbReference type="OrthoDB" id="2077914at2"/>
<dbReference type="GO" id="GO:0006310">
    <property type="term" value="P:DNA recombination"/>
    <property type="evidence" value="ECO:0007669"/>
    <property type="project" value="TreeGrafter"/>
</dbReference>
<dbReference type="GO" id="GO:0003677">
    <property type="term" value="F:DNA binding"/>
    <property type="evidence" value="ECO:0007669"/>
    <property type="project" value="UniProtKB-KW"/>
</dbReference>
<comment type="caution">
    <text evidence="6">The sequence shown here is derived from an EMBL/GenBank/DDBJ whole genome shotgun (WGS) entry which is preliminary data.</text>
</comment>
<keyword evidence="2" id="KW-0067">ATP-binding</keyword>
<accession>A0A0R2BN05</accession>
<dbReference type="GO" id="GO:0005524">
    <property type="term" value="F:ATP binding"/>
    <property type="evidence" value="ECO:0007669"/>
    <property type="project" value="UniProtKB-KW"/>
</dbReference>
<evidence type="ECO:0000256" key="2">
    <source>
        <dbReference type="ARBA" id="ARBA00022840"/>
    </source>
</evidence>
<evidence type="ECO:0000259" key="5">
    <source>
        <dbReference type="PROSITE" id="PS51194"/>
    </source>
</evidence>
<keyword evidence="7" id="KW-1185">Reference proteome</keyword>
<name>A0A0R2BN05_9LACO</name>
<dbReference type="Proteomes" id="UP000051813">
    <property type="component" value="Unassembled WGS sequence"/>
</dbReference>
<dbReference type="InterPro" id="IPR001650">
    <property type="entry name" value="Helicase_C-like"/>
</dbReference>
<dbReference type="STRING" id="1423738.FC84_GL000673"/>
<dbReference type="GO" id="GO:0006302">
    <property type="term" value="P:double-strand break repair"/>
    <property type="evidence" value="ECO:0007669"/>
    <property type="project" value="TreeGrafter"/>
</dbReference>
<proteinExistence type="predicted"/>